<evidence type="ECO:0000313" key="3">
    <source>
        <dbReference type="Proteomes" id="UP000194143"/>
    </source>
</evidence>
<dbReference type="EMBL" id="CP021061">
    <property type="protein sequence ID" value="ARP59552.1"/>
    <property type="molecule type" value="Genomic_DNA"/>
</dbReference>
<accession>A0A1W6WSL8</accession>
<feature type="transmembrane region" description="Helical" evidence="1">
    <location>
        <begin position="6"/>
        <end position="25"/>
    </location>
</feature>
<keyword evidence="3" id="KW-1185">Reference proteome</keyword>
<keyword evidence="1" id="KW-0812">Transmembrane</keyword>
<dbReference type="RefSeq" id="WP_001214374.1">
    <property type="nucleotide sequence ID" value="NZ_CP021061.1"/>
</dbReference>
<organism evidence="2 3">
    <name type="scientific">Bacillus thuringiensis</name>
    <dbReference type="NCBI Taxonomy" id="1428"/>
    <lineage>
        <taxon>Bacteria</taxon>
        <taxon>Bacillati</taxon>
        <taxon>Bacillota</taxon>
        <taxon>Bacilli</taxon>
        <taxon>Bacillales</taxon>
        <taxon>Bacillaceae</taxon>
        <taxon>Bacillus</taxon>
        <taxon>Bacillus cereus group</taxon>
    </lineage>
</organism>
<keyword evidence="1" id="KW-0472">Membrane</keyword>
<reference evidence="2 3" key="1">
    <citation type="submission" date="2017-04" db="EMBL/GenBank/DDBJ databases">
        <title>Complete Genome Sequence of Bacillus thuringiensis type Strain ATCC 10792.</title>
        <authorList>
            <person name="Oh D.-H."/>
            <person name="Park B.-J."/>
            <person name="Shuai W."/>
            <person name="Chelliah R."/>
        </authorList>
    </citation>
    <scope>NUCLEOTIDE SEQUENCE [LARGE SCALE GENOMIC DNA]</scope>
    <source>
        <strain evidence="2 3">ATCC 10792</strain>
    </source>
</reference>
<proteinExistence type="predicted"/>
<dbReference type="InterPro" id="IPR020372">
    <property type="entry name" value="Competence_ComGG"/>
</dbReference>
<name>A0A1W6WSL8_BACTU</name>
<dbReference type="Pfam" id="PF14173">
    <property type="entry name" value="ComGG"/>
    <property type="match status" value="1"/>
</dbReference>
<dbReference type="Proteomes" id="UP000194143">
    <property type="component" value="Chromosome"/>
</dbReference>
<dbReference type="GeneID" id="67468538"/>
<gene>
    <name evidence="2" type="ORF">CAB88_21745</name>
</gene>
<keyword evidence="1" id="KW-1133">Transmembrane helix</keyword>
<evidence type="ECO:0000256" key="1">
    <source>
        <dbReference type="SAM" id="Phobius"/>
    </source>
</evidence>
<evidence type="ECO:0000313" key="2">
    <source>
        <dbReference type="EMBL" id="ARP59552.1"/>
    </source>
</evidence>
<dbReference type="AlphaFoldDB" id="A0A1W6WSL8"/>
<sequence>MRGKNGFTMPGTLIFLILLTSFFIYETNMLFTDKNFYIEIEQKFLLDELLNRSITDIKKDLQQKEKEGAFFFQYEKGEVSGNYIFENDLILVALQCTLKQEAFYTVSFRYRKKDGKIVDWIEG</sequence>
<protein>
    <submittedName>
        <fullName evidence="2">Competence protein ComG</fullName>
    </submittedName>
</protein>